<feature type="compositionally biased region" description="Acidic residues" evidence="5">
    <location>
        <begin position="376"/>
        <end position="385"/>
    </location>
</feature>
<feature type="region of interest" description="Disordered" evidence="5">
    <location>
        <begin position="353"/>
        <end position="385"/>
    </location>
</feature>
<dbReference type="InterPro" id="IPR001841">
    <property type="entry name" value="Znf_RING"/>
</dbReference>
<organism evidence="7 8">
    <name type="scientific">Trametes cubensis</name>
    <dbReference type="NCBI Taxonomy" id="1111947"/>
    <lineage>
        <taxon>Eukaryota</taxon>
        <taxon>Fungi</taxon>
        <taxon>Dikarya</taxon>
        <taxon>Basidiomycota</taxon>
        <taxon>Agaricomycotina</taxon>
        <taxon>Agaricomycetes</taxon>
        <taxon>Polyporales</taxon>
        <taxon>Polyporaceae</taxon>
        <taxon>Trametes</taxon>
    </lineage>
</organism>
<dbReference type="Proteomes" id="UP001215151">
    <property type="component" value="Unassembled WGS sequence"/>
</dbReference>
<keyword evidence="1" id="KW-0479">Metal-binding</keyword>
<dbReference type="SMART" id="SM00184">
    <property type="entry name" value="RING"/>
    <property type="match status" value="1"/>
</dbReference>
<reference evidence="7" key="1">
    <citation type="submission" date="2022-11" db="EMBL/GenBank/DDBJ databases">
        <title>Genome Sequence of Cubamyces cubensis.</title>
        <authorList>
            <person name="Buettner E."/>
        </authorList>
    </citation>
    <scope>NUCLEOTIDE SEQUENCE</scope>
    <source>
        <strain evidence="7">MPL-01</strain>
    </source>
</reference>
<feature type="compositionally biased region" description="Basic and acidic residues" evidence="5">
    <location>
        <begin position="71"/>
        <end position="80"/>
    </location>
</feature>
<evidence type="ECO:0000256" key="1">
    <source>
        <dbReference type="ARBA" id="ARBA00022723"/>
    </source>
</evidence>
<protein>
    <recommendedName>
        <fullName evidence="6">RING-type domain-containing protein</fullName>
    </recommendedName>
</protein>
<proteinExistence type="predicted"/>
<gene>
    <name evidence="7" type="ORF">ONZ51_g3840</name>
</gene>
<evidence type="ECO:0000256" key="5">
    <source>
        <dbReference type="SAM" id="MobiDB-lite"/>
    </source>
</evidence>
<sequence length="619" mass="68296">MSSPARPFAQTATTGREGNARKRLFADSDSEQREAKKPKPQNEDELRRDTKEKKKRRKKKRKLSVVQPQPHDPKNAEEHVAPVASQSRSRSRSVTLAGCSSISPEPHLKQNAPPCACASTSAMASREPSPSHSSSSKGKGRATDEDMAPQASQQEITALKDQVSAKATLVSQHEDLLSTFQQSLSCQICLDLMHRPFALAPCGHSACYQCLLNWFKAAPPDVPANELLPVWLRKKTCPHCRAVVKERPIEIWTIKEMVASLVKSGLAVSLLPAPEQAVDPAAADPWSGIFRPSANQLHGVFPDGQPPALLQQVMGLRDDEDGGIYRCIDCHHEIWDGACSECGRVYPGHNPEGPHADELDDPDHLDHWDLRGGPIWDDEDDEDDEDYLEEYGAGWAGLDMLRQLFFPPAPHYRHDEDGDSVSDGGGSHHSEDGSARIEEVDREEGGEGGSEDGYESSFIDDGDDGAGRRRLARRRAPSVDLDRDEVIELSDDESEYRPEAPQSEADDVQYVGQGRRRAALAGRARGPIVITSDEDEDDDDYPDPYGARHIVSDDEEDADNLADEVAAREREMYGDDGSVPRRGARYDDEYPSDEDAGDVDDYGGGYHSDEDEYGDPYGY</sequence>
<accession>A0AAD7XAS5</accession>
<dbReference type="PANTHER" id="PTHR12109">
    <property type="entry name" value="RING FINGER PROTEIN 141-RELATED"/>
    <property type="match status" value="1"/>
</dbReference>
<name>A0AAD7XAS5_9APHY</name>
<feature type="domain" description="RING-type" evidence="6">
    <location>
        <begin position="186"/>
        <end position="241"/>
    </location>
</feature>
<feature type="compositionally biased region" description="Acidic residues" evidence="5">
    <location>
        <begin position="532"/>
        <end position="542"/>
    </location>
</feature>
<evidence type="ECO:0000313" key="8">
    <source>
        <dbReference type="Proteomes" id="UP001215151"/>
    </source>
</evidence>
<feature type="compositionally biased region" description="Acidic residues" evidence="5">
    <location>
        <begin position="553"/>
        <end position="562"/>
    </location>
</feature>
<keyword evidence="8" id="KW-1185">Reference proteome</keyword>
<feature type="region of interest" description="Disordered" evidence="5">
    <location>
        <begin position="1"/>
        <end position="153"/>
    </location>
</feature>
<dbReference type="EMBL" id="JAPEVG010000070">
    <property type="protein sequence ID" value="KAJ8487946.1"/>
    <property type="molecule type" value="Genomic_DNA"/>
</dbReference>
<feature type="compositionally biased region" description="Basic and acidic residues" evidence="5">
    <location>
        <begin position="18"/>
        <end position="52"/>
    </location>
</feature>
<dbReference type="Gene3D" id="3.30.40.10">
    <property type="entry name" value="Zinc/RING finger domain, C3HC4 (zinc finger)"/>
    <property type="match status" value="1"/>
</dbReference>
<evidence type="ECO:0000256" key="3">
    <source>
        <dbReference type="ARBA" id="ARBA00022833"/>
    </source>
</evidence>
<comment type="caution">
    <text evidence="7">The sequence shown here is derived from an EMBL/GenBank/DDBJ whole genome shotgun (WGS) entry which is preliminary data.</text>
</comment>
<dbReference type="SUPFAM" id="SSF57850">
    <property type="entry name" value="RING/U-box"/>
    <property type="match status" value="1"/>
</dbReference>
<feature type="compositionally biased region" description="Basic residues" evidence="5">
    <location>
        <begin position="53"/>
        <end position="63"/>
    </location>
</feature>
<feature type="compositionally biased region" description="Acidic residues" evidence="5">
    <location>
        <begin position="446"/>
        <end position="464"/>
    </location>
</feature>
<evidence type="ECO:0000313" key="7">
    <source>
        <dbReference type="EMBL" id="KAJ8487946.1"/>
    </source>
</evidence>
<dbReference type="InterPro" id="IPR047126">
    <property type="entry name" value="RNF141-like"/>
</dbReference>
<feature type="compositionally biased region" description="Acidic residues" evidence="5">
    <location>
        <begin position="589"/>
        <end position="601"/>
    </location>
</feature>
<dbReference type="InterPro" id="IPR013083">
    <property type="entry name" value="Znf_RING/FYVE/PHD"/>
</dbReference>
<evidence type="ECO:0000256" key="4">
    <source>
        <dbReference type="PROSITE-ProRule" id="PRU00175"/>
    </source>
</evidence>
<feature type="compositionally biased region" description="Acidic residues" evidence="5">
    <location>
        <begin position="609"/>
        <end position="619"/>
    </location>
</feature>
<evidence type="ECO:0000256" key="2">
    <source>
        <dbReference type="ARBA" id="ARBA00022771"/>
    </source>
</evidence>
<dbReference type="PROSITE" id="PS50089">
    <property type="entry name" value="ZF_RING_2"/>
    <property type="match status" value="1"/>
</dbReference>
<feature type="compositionally biased region" description="Low complexity" evidence="5">
    <location>
        <begin position="125"/>
        <end position="137"/>
    </location>
</feature>
<dbReference type="Pfam" id="PF00097">
    <property type="entry name" value="zf-C3HC4"/>
    <property type="match status" value="1"/>
</dbReference>
<feature type="region of interest" description="Disordered" evidence="5">
    <location>
        <begin position="411"/>
        <end position="619"/>
    </location>
</feature>
<evidence type="ECO:0000259" key="6">
    <source>
        <dbReference type="PROSITE" id="PS50089"/>
    </source>
</evidence>
<feature type="compositionally biased region" description="Basic and acidic residues" evidence="5">
    <location>
        <begin position="353"/>
        <end position="370"/>
    </location>
</feature>
<dbReference type="GO" id="GO:0008270">
    <property type="term" value="F:zinc ion binding"/>
    <property type="evidence" value="ECO:0007669"/>
    <property type="project" value="UniProtKB-KW"/>
</dbReference>
<dbReference type="AlphaFoldDB" id="A0AAD7XAS5"/>
<keyword evidence="2 4" id="KW-0863">Zinc-finger</keyword>
<dbReference type="InterPro" id="IPR018957">
    <property type="entry name" value="Znf_C3HC4_RING-type"/>
</dbReference>
<feature type="compositionally biased region" description="Basic and acidic residues" evidence="5">
    <location>
        <begin position="426"/>
        <end position="445"/>
    </location>
</feature>
<keyword evidence="3" id="KW-0862">Zinc</keyword>